<sequence>MRCVLTIAELLQLIFGYLIEDFDKGSGCGNERTLAALARTCQVFTEPALDALWKNIMFIGLDPLIKCFPDGLQKADETHGETHAETCTTINRRRLVNH</sequence>
<gene>
    <name evidence="2" type="ORF">CONPUDRAFT_152705</name>
</gene>
<dbReference type="Proteomes" id="UP000053558">
    <property type="component" value="Unassembled WGS sequence"/>
</dbReference>
<proteinExistence type="predicted"/>
<dbReference type="RefSeq" id="XP_007767679.1">
    <property type="nucleotide sequence ID" value="XM_007769489.1"/>
</dbReference>
<evidence type="ECO:0000313" key="2">
    <source>
        <dbReference type="EMBL" id="EIW81800.1"/>
    </source>
</evidence>
<feature type="signal peptide" evidence="1">
    <location>
        <begin position="1"/>
        <end position="16"/>
    </location>
</feature>
<protein>
    <submittedName>
        <fullName evidence="2">Uncharacterized protein</fullName>
    </submittedName>
</protein>
<dbReference type="AlphaFoldDB" id="A0A5M3MRS8"/>
<comment type="caution">
    <text evidence="2">The sequence shown here is derived from an EMBL/GenBank/DDBJ whole genome shotgun (WGS) entry which is preliminary data.</text>
</comment>
<evidence type="ECO:0000256" key="1">
    <source>
        <dbReference type="SAM" id="SignalP"/>
    </source>
</evidence>
<dbReference type="OrthoDB" id="2794631at2759"/>
<accession>A0A5M3MRS8</accession>
<feature type="chain" id="PRO_5024437169" evidence="1">
    <location>
        <begin position="17"/>
        <end position="98"/>
    </location>
</feature>
<dbReference type="EMBL" id="JH711577">
    <property type="protein sequence ID" value="EIW81800.1"/>
    <property type="molecule type" value="Genomic_DNA"/>
</dbReference>
<organism evidence="2 3">
    <name type="scientific">Coniophora puteana (strain RWD-64-598)</name>
    <name type="common">Brown rot fungus</name>
    <dbReference type="NCBI Taxonomy" id="741705"/>
    <lineage>
        <taxon>Eukaryota</taxon>
        <taxon>Fungi</taxon>
        <taxon>Dikarya</taxon>
        <taxon>Basidiomycota</taxon>
        <taxon>Agaricomycotina</taxon>
        <taxon>Agaricomycetes</taxon>
        <taxon>Agaricomycetidae</taxon>
        <taxon>Boletales</taxon>
        <taxon>Coniophorineae</taxon>
        <taxon>Coniophoraceae</taxon>
        <taxon>Coniophora</taxon>
    </lineage>
</organism>
<dbReference type="GeneID" id="19203046"/>
<keyword evidence="1" id="KW-0732">Signal</keyword>
<keyword evidence="3" id="KW-1185">Reference proteome</keyword>
<reference evidence="3" key="1">
    <citation type="journal article" date="2012" name="Science">
        <title>The Paleozoic origin of enzymatic lignin decomposition reconstructed from 31 fungal genomes.</title>
        <authorList>
            <person name="Floudas D."/>
            <person name="Binder M."/>
            <person name="Riley R."/>
            <person name="Barry K."/>
            <person name="Blanchette R.A."/>
            <person name="Henrissat B."/>
            <person name="Martinez A.T."/>
            <person name="Otillar R."/>
            <person name="Spatafora J.W."/>
            <person name="Yadav J.S."/>
            <person name="Aerts A."/>
            <person name="Benoit I."/>
            <person name="Boyd A."/>
            <person name="Carlson A."/>
            <person name="Copeland A."/>
            <person name="Coutinho P.M."/>
            <person name="de Vries R.P."/>
            <person name="Ferreira P."/>
            <person name="Findley K."/>
            <person name="Foster B."/>
            <person name="Gaskell J."/>
            <person name="Glotzer D."/>
            <person name="Gorecki P."/>
            <person name="Heitman J."/>
            <person name="Hesse C."/>
            <person name="Hori C."/>
            <person name="Igarashi K."/>
            <person name="Jurgens J.A."/>
            <person name="Kallen N."/>
            <person name="Kersten P."/>
            <person name="Kohler A."/>
            <person name="Kuees U."/>
            <person name="Kumar T.K.A."/>
            <person name="Kuo A."/>
            <person name="LaButti K."/>
            <person name="Larrondo L.F."/>
            <person name="Lindquist E."/>
            <person name="Ling A."/>
            <person name="Lombard V."/>
            <person name="Lucas S."/>
            <person name="Lundell T."/>
            <person name="Martin R."/>
            <person name="McLaughlin D.J."/>
            <person name="Morgenstern I."/>
            <person name="Morin E."/>
            <person name="Murat C."/>
            <person name="Nagy L.G."/>
            <person name="Nolan M."/>
            <person name="Ohm R.A."/>
            <person name="Patyshakuliyeva A."/>
            <person name="Rokas A."/>
            <person name="Ruiz-Duenas F.J."/>
            <person name="Sabat G."/>
            <person name="Salamov A."/>
            <person name="Samejima M."/>
            <person name="Schmutz J."/>
            <person name="Slot J.C."/>
            <person name="St John F."/>
            <person name="Stenlid J."/>
            <person name="Sun H."/>
            <person name="Sun S."/>
            <person name="Syed K."/>
            <person name="Tsang A."/>
            <person name="Wiebenga A."/>
            <person name="Young D."/>
            <person name="Pisabarro A."/>
            <person name="Eastwood D.C."/>
            <person name="Martin F."/>
            <person name="Cullen D."/>
            <person name="Grigoriev I.V."/>
            <person name="Hibbett D.S."/>
        </authorList>
    </citation>
    <scope>NUCLEOTIDE SEQUENCE [LARGE SCALE GENOMIC DNA]</scope>
    <source>
        <strain evidence="3">RWD-64-598 SS2</strain>
    </source>
</reference>
<evidence type="ECO:0000313" key="3">
    <source>
        <dbReference type="Proteomes" id="UP000053558"/>
    </source>
</evidence>
<dbReference type="KEGG" id="cput:CONPUDRAFT_152705"/>
<name>A0A5M3MRS8_CONPW</name>